<dbReference type="Pfam" id="PF00122">
    <property type="entry name" value="E1-E2_ATPase"/>
    <property type="match status" value="1"/>
</dbReference>
<sequence length="136" mass="15466">MERIRRSFADKEGFYLKSFFTSRFTSDEGCFRKPFTCLPMSFMASCKATTRMSLLMSMVTQKAILAQNGEIVDAKDVEVNTLLAMKAGEVIPIDGIVVVGRCKVDEKILALMTLAKKHCDRKNIIRDVFWRNVTKD</sequence>
<gene>
    <name evidence="3" type="primary">HMA4</name>
    <name evidence="3" type="ORF">KSP40_PGU006650</name>
</gene>
<evidence type="ECO:0000259" key="2">
    <source>
        <dbReference type="Pfam" id="PF00122"/>
    </source>
</evidence>
<reference evidence="3 4" key="1">
    <citation type="journal article" date="2022" name="Nat. Plants">
        <title>Genomes of leafy and leafless Platanthera orchids illuminate the evolution of mycoheterotrophy.</title>
        <authorList>
            <person name="Li M.H."/>
            <person name="Liu K.W."/>
            <person name="Li Z."/>
            <person name="Lu H.C."/>
            <person name="Ye Q.L."/>
            <person name="Zhang D."/>
            <person name="Wang J.Y."/>
            <person name="Li Y.F."/>
            <person name="Zhong Z.M."/>
            <person name="Liu X."/>
            <person name="Yu X."/>
            <person name="Liu D.K."/>
            <person name="Tu X.D."/>
            <person name="Liu B."/>
            <person name="Hao Y."/>
            <person name="Liao X.Y."/>
            <person name="Jiang Y.T."/>
            <person name="Sun W.H."/>
            <person name="Chen J."/>
            <person name="Chen Y.Q."/>
            <person name="Ai Y."/>
            <person name="Zhai J.W."/>
            <person name="Wu S.S."/>
            <person name="Zhou Z."/>
            <person name="Hsiao Y.Y."/>
            <person name="Wu W.L."/>
            <person name="Chen Y.Y."/>
            <person name="Lin Y.F."/>
            <person name="Hsu J.L."/>
            <person name="Li C.Y."/>
            <person name="Wang Z.W."/>
            <person name="Zhao X."/>
            <person name="Zhong W.Y."/>
            <person name="Ma X.K."/>
            <person name="Ma L."/>
            <person name="Huang J."/>
            <person name="Chen G.Z."/>
            <person name="Huang M.Z."/>
            <person name="Huang L."/>
            <person name="Peng D.H."/>
            <person name="Luo Y.B."/>
            <person name="Zou S.Q."/>
            <person name="Chen S.P."/>
            <person name="Lan S."/>
            <person name="Tsai W.C."/>
            <person name="Van de Peer Y."/>
            <person name="Liu Z.J."/>
        </authorList>
    </citation>
    <scope>NUCLEOTIDE SEQUENCE [LARGE SCALE GENOMIC DNA]</scope>
    <source>
        <strain evidence="3">Lor288</strain>
    </source>
</reference>
<evidence type="ECO:0000313" key="4">
    <source>
        <dbReference type="Proteomes" id="UP001412067"/>
    </source>
</evidence>
<comment type="caution">
    <text evidence="3">The sequence shown here is derived from an EMBL/GenBank/DDBJ whole genome shotgun (WGS) entry which is preliminary data.</text>
</comment>
<evidence type="ECO:0000256" key="1">
    <source>
        <dbReference type="ARBA" id="ARBA00006024"/>
    </source>
</evidence>
<organism evidence="3 4">
    <name type="scientific">Platanthera guangdongensis</name>
    <dbReference type="NCBI Taxonomy" id="2320717"/>
    <lineage>
        <taxon>Eukaryota</taxon>
        <taxon>Viridiplantae</taxon>
        <taxon>Streptophyta</taxon>
        <taxon>Embryophyta</taxon>
        <taxon>Tracheophyta</taxon>
        <taxon>Spermatophyta</taxon>
        <taxon>Magnoliopsida</taxon>
        <taxon>Liliopsida</taxon>
        <taxon>Asparagales</taxon>
        <taxon>Orchidaceae</taxon>
        <taxon>Orchidoideae</taxon>
        <taxon>Orchideae</taxon>
        <taxon>Orchidinae</taxon>
        <taxon>Platanthera</taxon>
    </lineage>
</organism>
<feature type="domain" description="P-type ATPase A" evidence="2">
    <location>
        <begin position="66"/>
        <end position="109"/>
    </location>
</feature>
<dbReference type="InterPro" id="IPR051014">
    <property type="entry name" value="Cation_Transport_ATPase_IB"/>
</dbReference>
<dbReference type="Gene3D" id="2.70.150.10">
    <property type="entry name" value="Calcium-transporting ATPase, cytoplasmic transduction domain A"/>
    <property type="match status" value="1"/>
</dbReference>
<accession>A0ABR2N3N0</accession>
<dbReference type="PANTHER" id="PTHR48085">
    <property type="entry name" value="CADMIUM/ZINC-TRANSPORTING ATPASE HMA2-RELATED"/>
    <property type="match status" value="1"/>
</dbReference>
<dbReference type="InterPro" id="IPR008250">
    <property type="entry name" value="ATPase_P-typ_transduc_dom_A_sf"/>
</dbReference>
<keyword evidence="4" id="KW-1185">Reference proteome</keyword>
<comment type="similarity">
    <text evidence="1">Belongs to the cation transport ATPase (P-type) (TC 3.A.3) family. Type IB subfamily.</text>
</comment>
<evidence type="ECO:0000313" key="3">
    <source>
        <dbReference type="EMBL" id="KAK8970461.1"/>
    </source>
</evidence>
<dbReference type="InterPro" id="IPR059000">
    <property type="entry name" value="ATPase_P-type_domA"/>
</dbReference>
<dbReference type="Proteomes" id="UP001412067">
    <property type="component" value="Unassembled WGS sequence"/>
</dbReference>
<name>A0ABR2N3N0_9ASPA</name>
<dbReference type="PANTHER" id="PTHR48085:SF5">
    <property type="entry name" value="CADMIUM_ZINC-TRANSPORTING ATPASE HMA4-RELATED"/>
    <property type="match status" value="1"/>
</dbReference>
<protein>
    <submittedName>
        <fullName evidence="3">Cadmium/zinc-transporting ATPase HMA4</fullName>
    </submittedName>
</protein>
<dbReference type="SUPFAM" id="SSF81653">
    <property type="entry name" value="Calcium ATPase, transduction domain A"/>
    <property type="match status" value="1"/>
</dbReference>
<proteinExistence type="inferred from homology"/>
<dbReference type="EMBL" id="JBBWWR010000002">
    <property type="protein sequence ID" value="KAK8970461.1"/>
    <property type="molecule type" value="Genomic_DNA"/>
</dbReference>